<gene>
    <name evidence="2" type="ORF">HJG63_009284</name>
</gene>
<feature type="compositionally biased region" description="Polar residues" evidence="1">
    <location>
        <begin position="12"/>
        <end position="25"/>
    </location>
</feature>
<evidence type="ECO:0000313" key="2">
    <source>
        <dbReference type="EMBL" id="KAF6404955.1"/>
    </source>
</evidence>
<evidence type="ECO:0000313" key="3">
    <source>
        <dbReference type="Proteomes" id="UP000593571"/>
    </source>
</evidence>
<reference evidence="2 3" key="1">
    <citation type="journal article" date="2020" name="Nature">
        <title>Six reference-quality genomes reveal evolution of bat adaptations.</title>
        <authorList>
            <person name="Jebb D."/>
            <person name="Huang Z."/>
            <person name="Pippel M."/>
            <person name="Hughes G.M."/>
            <person name="Lavrichenko K."/>
            <person name="Devanna P."/>
            <person name="Winkler S."/>
            <person name="Jermiin L.S."/>
            <person name="Skirmuntt E.C."/>
            <person name="Katzourakis A."/>
            <person name="Burkitt-Gray L."/>
            <person name="Ray D.A."/>
            <person name="Sullivan K.A.M."/>
            <person name="Roscito J.G."/>
            <person name="Kirilenko B.M."/>
            <person name="Davalos L.M."/>
            <person name="Corthals A.P."/>
            <person name="Power M.L."/>
            <person name="Jones G."/>
            <person name="Ransome R.D."/>
            <person name="Dechmann D.K.N."/>
            <person name="Locatelli A.G."/>
            <person name="Puechmaille S.J."/>
            <person name="Fedrigo O."/>
            <person name="Jarvis E.D."/>
            <person name="Hiller M."/>
            <person name="Vernes S.C."/>
            <person name="Myers E.W."/>
            <person name="Teeling E.C."/>
        </authorList>
    </citation>
    <scope>NUCLEOTIDE SEQUENCE [LARGE SCALE GENOMIC DNA]</scope>
    <source>
        <strain evidence="2">MRouAeg1</strain>
        <tissue evidence="2">Muscle</tissue>
    </source>
</reference>
<accession>A0A7J8C266</accession>
<protein>
    <submittedName>
        <fullName evidence="2">Uncharacterized protein</fullName>
    </submittedName>
</protein>
<proteinExistence type="predicted"/>
<sequence>MNTRNENRGDYTINSSRKTPNTSPELSGRRLFLFQGSGRSPSCFFGRCRPGPCLMALSIVYTRSPRFLGPRTAPVVGRFSGAGVRGAGLDSPVTLRLTFYVLDWFGSLVFESWGAGPDDIFIHSFAHSLFLECSLCAGFRKHKHDDVLALARAARGDTLRSHHDTAP</sequence>
<dbReference type="EMBL" id="JACASE010000015">
    <property type="protein sequence ID" value="KAF6404955.1"/>
    <property type="molecule type" value="Genomic_DNA"/>
</dbReference>
<organism evidence="2 3">
    <name type="scientific">Rousettus aegyptiacus</name>
    <name type="common">Egyptian fruit bat</name>
    <name type="synonym">Pteropus aegyptiacus</name>
    <dbReference type="NCBI Taxonomy" id="9407"/>
    <lineage>
        <taxon>Eukaryota</taxon>
        <taxon>Metazoa</taxon>
        <taxon>Chordata</taxon>
        <taxon>Craniata</taxon>
        <taxon>Vertebrata</taxon>
        <taxon>Euteleostomi</taxon>
        <taxon>Mammalia</taxon>
        <taxon>Eutheria</taxon>
        <taxon>Laurasiatheria</taxon>
        <taxon>Chiroptera</taxon>
        <taxon>Yinpterochiroptera</taxon>
        <taxon>Pteropodoidea</taxon>
        <taxon>Pteropodidae</taxon>
        <taxon>Rousettinae</taxon>
        <taxon>Rousettus</taxon>
    </lineage>
</organism>
<name>A0A7J8C266_ROUAE</name>
<feature type="region of interest" description="Disordered" evidence="1">
    <location>
        <begin position="1"/>
        <end position="26"/>
    </location>
</feature>
<keyword evidence="3" id="KW-1185">Reference proteome</keyword>
<comment type="caution">
    <text evidence="2">The sequence shown here is derived from an EMBL/GenBank/DDBJ whole genome shotgun (WGS) entry which is preliminary data.</text>
</comment>
<dbReference type="AlphaFoldDB" id="A0A7J8C266"/>
<evidence type="ECO:0000256" key="1">
    <source>
        <dbReference type="SAM" id="MobiDB-lite"/>
    </source>
</evidence>
<dbReference type="Proteomes" id="UP000593571">
    <property type="component" value="Unassembled WGS sequence"/>
</dbReference>